<dbReference type="Proteomes" id="UP000466619">
    <property type="component" value="Unassembled WGS sequence"/>
</dbReference>
<dbReference type="EMBL" id="WSFC01000025">
    <property type="protein sequence ID" value="NDL04067.1"/>
    <property type="molecule type" value="Genomic_DNA"/>
</dbReference>
<evidence type="ECO:0000259" key="1">
    <source>
        <dbReference type="Pfam" id="PF10592"/>
    </source>
</evidence>
<sequence length="566" mass="62721">MAGGVKPHELIQLCELLDARFGGKIIGTGTDANAKHRNFYSKALAAYVLIQEAGASEQEAIQASIDGGQDHGIDSVYVDATQTVWLVQSKYKDSGIGEVELAEVSKFVDGVKDLAKQKYERFNEHLQAKTVALSFAFDSGVAKVKAVLAYTGGALGDDKKRLMSDLEAALNQPADPYFLSFLNRGLASFHRIQLDEHLPAPITAEITLENYGHIDEPYLCYFGSITGTQLKSLKDQYGEKLFDANIRHFQGNTVVNQDISETIKNNPEHFFYFNNGVTFICDAIRPIGARDETRSSGKFRVENLSVINGAQTVSSLTIDLDEKSEEPDIKVLATLIALDADLEEFGSKITRFRNNQNTVSDIDFAALDENQIQWAQTLQQSGVFYRYKSGDLDQEDFDVETAAKALACWVSDSDCNLIAQAKKDAKKLFSRVAGEELHGSTYHCLFKDSLQARQLWRIVQIYLLIRESLKSDARQSTGVDKDINANSLMLLSHIVYLKLKQYIEHNELKLSLAHSNIVCTTAQSIAQTIITEYKKVNWGKSPVSVFKNASDLKILKGAVMAALADA</sequence>
<reference evidence="3" key="1">
    <citation type="submission" date="2017-08" db="EMBL/GenBank/DDBJ databases">
        <authorList>
            <person name="de Groot N.N."/>
        </authorList>
    </citation>
    <scope>NUCLEOTIDE SEQUENCE</scope>
    <source>
        <strain evidence="3">LJ24-63</strain>
    </source>
</reference>
<dbReference type="Pfam" id="PF10592">
    <property type="entry name" value="AIPR"/>
    <property type="match status" value="1"/>
</dbReference>
<feature type="domain" description="Abortive phage infection protein C-terminal" evidence="1">
    <location>
        <begin position="242"/>
        <end position="527"/>
    </location>
</feature>
<dbReference type="RefSeq" id="WP_112896401.1">
    <property type="nucleotide sequence ID" value="NZ_CAWNYH010000042.1"/>
</dbReference>
<dbReference type="InterPro" id="IPR018891">
    <property type="entry name" value="AIPR_C"/>
</dbReference>
<dbReference type="Proteomes" id="UP000250919">
    <property type="component" value="Unassembled WGS sequence"/>
</dbReference>
<evidence type="ECO:0000313" key="4">
    <source>
        <dbReference type="Proteomes" id="UP000250919"/>
    </source>
</evidence>
<keyword evidence="5" id="KW-1185">Reference proteome</keyword>
<reference evidence="3 4" key="2">
    <citation type="journal article" date="2018" name="Int. J. Syst. Evol. Microbiol.">
        <title>Whole-genome-based revisit of Photorhabdus phylogeny: proposal for the elevation of most Photorhabdus subspecies to the species level and description of one novel species Photorhabdus bodei sp. nov., and one novel subspecies Photorhabdus laumondii subsp. clarkei subsp. nov.</title>
        <authorList>
            <person name="Machado R.A.R."/>
            <person name="Wuthrich D."/>
            <person name="Kuhnert P."/>
            <person name="Arce C.C.M."/>
            <person name="Thonen L."/>
            <person name="Ruiz C."/>
            <person name="Zhang X."/>
            <person name="Robert C.A.M."/>
            <person name="Karimi J."/>
            <person name="Kamali S."/>
            <person name="Ma J."/>
            <person name="Bruggmann R."/>
            <person name="Erb M."/>
        </authorList>
    </citation>
    <scope>NUCLEOTIDE SEQUENCE [LARGE SCALE GENOMIC DNA]</scope>
    <source>
        <strain evidence="3 4">LJ24-63</strain>
    </source>
</reference>
<dbReference type="GeneID" id="88807757"/>
<protein>
    <recommendedName>
        <fullName evidence="1">Abortive phage infection protein C-terminal domain-containing protein</fullName>
    </recommendedName>
</protein>
<dbReference type="EMBL" id="NSCM01000042">
    <property type="protein sequence ID" value="RAX08830.1"/>
    <property type="molecule type" value="Genomic_DNA"/>
</dbReference>
<name>A0A329WYV4_9GAMM</name>
<proteinExistence type="predicted"/>
<comment type="caution">
    <text evidence="3">The sequence shown here is derived from an EMBL/GenBank/DDBJ whole genome shotgun (WGS) entry which is preliminary data.</text>
</comment>
<reference evidence="2 5" key="3">
    <citation type="submission" date="2019-12" db="EMBL/GenBank/DDBJ databases">
        <title>Engineering Photorhabdus to improve their lethality against agricultural pests.</title>
        <authorList>
            <person name="Machado R.A.R."/>
        </authorList>
    </citation>
    <scope>NUCLEOTIDE SEQUENCE [LARGE SCALE GENOMIC DNA]</scope>
    <source>
        <strain evidence="2 5">M-CN4</strain>
    </source>
</reference>
<evidence type="ECO:0000313" key="3">
    <source>
        <dbReference type="EMBL" id="RAX08830.1"/>
    </source>
</evidence>
<dbReference type="AlphaFoldDB" id="A0A329WYV4"/>
<organism evidence="3 4">
    <name type="scientific">Photorhabdus bodei</name>
    <dbReference type="NCBI Taxonomy" id="2029681"/>
    <lineage>
        <taxon>Bacteria</taxon>
        <taxon>Pseudomonadati</taxon>
        <taxon>Pseudomonadota</taxon>
        <taxon>Gammaproteobacteria</taxon>
        <taxon>Enterobacterales</taxon>
        <taxon>Morganellaceae</taxon>
        <taxon>Photorhabdus</taxon>
    </lineage>
</organism>
<gene>
    <name evidence="3" type="ORF">CKY02_18180</name>
    <name evidence="2" type="ORF">GPY48_12800</name>
</gene>
<accession>A0A329WYV4</accession>
<evidence type="ECO:0000313" key="2">
    <source>
        <dbReference type="EMBL" id="NDL04067.1"/>
    </source>
</evidence>
<evidence type="ECO:0000313" key="5">
    <source>
        <dbReference type="Proteomes" id="UP000466619"/>
    </source>
</evidence>